<evidence type="ECO:0000313" key="3">
    <source>
        <dbReference type="Proteomes" id="UP000193307"/>
    </source>
</evidence>
<dbReference type="PANTHER" id="PTHR12110:SF41">
    <property type="entry name" value="INOSOSE DEHYDRATASE"/>
    <property type="match status" value="1"/>
</dbReference>
<reference evidence="2 3" key="1">
    <citation type="submission" date="2017-03" db="EMBL/GenBank/DDBJ databases">
        <authorList>
            <person name="Afonso C.L."/>
            <person name="Miller P.J."/>
            <person name="Scott M.A."/>
            <person name="Spackman E."/>
            <person name="Goraichik I."/>
            <person name="Dimitrov K.M."/>
            <person name="Suarez D.L."/>
            <person name="Swayne D.E."/>
        </authorList>
    </citation>
    <scope>NUCLEOTIDE SEQUENCE [LARGE SCALE GENOMIC DNA]</scope>
    <source>
        <strain evidence="2 3">CECT 7971</strain>
    </source>
</reference>
<dbReference type="GO" id="GO:0016853">
    <property type="term" value="F:isomerase activity"/>
    <property type="evidence" value="ECO:0007669"/>
    <property type="project" value="UniProtKB-KW"/>
</dbReference>
<dbReference type="RefSeq" id="WP_085847691.1">
    <property type="nucleotide sequence ID" value="NZ_FNZV01000002.1"/>
</dbReference>
<proteinExistence type="predicted"/>
<gene>
    <name evidence="2" type="ORF">PAM7971_00787</name>
</gene>
<organism evidence="2 3">
    <name type="scientific">Pacificibacter marinus</name>
    <dbReference type="NCBI Taxonomy" id="658057"/>
    <lineage>
        <taxon>Bacteria</taxon>
        <taxon>Pseudomonadati</taxon>
        <taxon>Pseudomonadota</taxon>
        <taxon>Alphaproteobacteria</taxon>
        <taxon>Rhodobacterales</taxon>
        <taxon>Roseobacteraceae</taxon>
        <taxon>Pacificibacter</taxon>
    </lineage>
</organism>
<feature type="domain" description="Xylose isomerase-like TIM barrel" evidence="1">
    <location>
        <begin position="42"/>
        <end position="235"/>
    </location>
</feature>
<dbReference type="Pfam" id="PF01261">
    <property type="entry name" value="AP_endonuc_2"/>
    <property type="match status" value="1"/>
</dbReference>
<dbReference type="PANTHER" id="PTHR12110">
    <property type="entry name" value="HYDROXYPYRUVATE ISOMERASE"/>
    <property type="match status" value="1"/>
</dbReference>
<dbReference type="AlphaFoldDB" id="A0A1Y5RS89"/>
<name>A0A1Y5RS89_9RHOB</name>
<keyword evidence="3" id="KW-1185">Reference proteome</keyword>
<dbReference type="STRING" id="658057.SAMN04488032_102299"/>
<dbReference type="InterPro" id="IPR036237">
    <property type="entry name" value="Xyl_isomerase-like_sf"/>
</dbReference>
<keyword evidence="2" id="KW-0413">Isomerase</keyword>
<dbReference type="OrthoDB" id="9798407at2"/>
<sequence>MTNFSYQLYSSRNWGNDETIAMIGELGYAECEGYGAFYNELDGIDALKANLKAAGLHMKSGHFSLDMVENDPDRVLAICGALNIEHVYVPFLMPEDRPTDAAGWRAFGARLEKAGAPLVAKGLIFGWHNHDFEFNDLTSGELPQDLIAEGGPTLKFELDIAWVVRGGKDPIEVIKRYGKRITAVHVKDIAPAGEKTSEDGWADAGTGTMDWPAIMACVREYTSANLFVMEHDNPSDHKRFAAVSIENARKF</sequence>
<dbReference type="SUPFAM" id="SSF51658">
    <property type="entry name" value="Xylose isomerase-like"/>
    <property type="match status" value="1"/>
</dbReference>
<evidence type="ECO:0000313" key="2">
    <source>
        <dbReference type="EMBL" id="SLN24164.1"/>
    </source>
</evidence>
<dbReference type="EMBL" id="FWFW01000002">
    <property type="protein sequence ID" value="SLN24164.1"/>
    <property type="molecule type" value="Genomic_DNA"/>
</dbReference>
<dbReference type="Gene3D" id="3.20.20.150">
    <property type="entry name" value="Divalent-metal-dependent TIM barrel enzymes"/>
    <property type="match status" value="1"/>
</dbReference>
<dbReference type="InterPro" id="IPR050312">
    <property type="entry name" value="IolE/XylAMocC-like"/>
</dbReference>
<evidence type="ECO:0000259" key="1">
    <source>
        <dbReference type="Pfam" id="PF01261"/>
    </source>
</evidence>
<accession>A0A1Y5RS89</accession>
<dbReference type="Proteomes" id="UP000193307">
    <property type="component" value="Unassembled WGS sequence"/>
</dbReference>
<protein>
    <submittedName>
        <fullName evidence="2">Xylose isomerase-like TIM barrel</fullName>
    </submittedName>
</protein>
<dbReference type="InterPro" id="IPR013022">
    <property type="entry name" value="Xyl_isomerase-like_TIM-brl"/>
</dbReference>